<feature type="region of interest" description="Disordered" evidence="2">
    <location>
        <begin position="138"/>
        <end position="158"/>
    </location>
</feature>
<reference evidence="4 5" key="1">
    <citation type="journal article" date="2023" name="Insect Mol. Biol.">
        <title>Genome sequencing provides insights into the evolution of gene families encoding plant cell wall-degrading enzymes in longhorned beetles.</title>
        <authorList>
            <person name="Shin N.R."/>
            <person name="Okamura Y."/>
            <person name="Kirsch R."/>
            <person name="Pauchet Y."/>
        </authorList>
    </citation>
    <scope>NUCLEOTIDE SEQUENCE [LARGE SCALE GENOMIC DNA]</scope>
    <source>
        <strain evidence="4">EAD_L_NR</strain>
    </source>
</reference>
<dbReference type="PANTHER" id="PTHR13498">
    <property type="entry name" value="SPERM ASSOCIATED ANTIGEN 7"/>
    <property type="match status" value="1"/>
</dbReference>
<dbReference type="AlphaFoldDB" id="A0AAV8VPR7"/>
<proteinExistence type="predicted"/>
<dbReference type="PROSITE" id="PS51061">
    <property type="entry name" value="R3H"/>
    <property type="match status" value="1"/>
</dbReference>
<dbReference type="Pfam" id="PF01424">
    <property type="entry name" value="R3H"/>
    <property type="match status" value="1"/>
</dbReference>
<sequence>MDLLGSIMNSMDKPPSLTEKEKLLIKKRKQEFEMRQTEEKERLKRFKERVEAKLKSHFKDPKNTMLKFEPMDPICRSIVHEAAESHGLLSYAFGCDGVDRYVRVYSKSNPPCEDEIAARRRGEPWNEQIKLQLLEKRQQEKQQVLDDGGKKKSKKFVPNSNYKDKYAHLIGQDAALDAAKKTETNKSYGFVPSENKKDVRSIEQTMADIRAKKRQKLSNEGEAPPN</sequence>
<dbReference type="PIRSF" id="PIRSF037943">
    <property type="entry name" value="Sperm-assoc_antigen_PAG7"/>
    <property type="match status" value="1"/>
</dbReference>
<organism evidence="4 5">
    <name type="scientific">Exocentrus adspersus</name>
    <dbReference type="NCBI Taxonomy" id="1586481"/>
    <lineage>
        <taxon>Eukaryota</taxon>
        <taxon>Metazoa</taxon>
        <taxon>Ecdysozoa</taxon>
        <taxon>Arthropoda</taxon>
        <taxon>Hexapoda</taxon>
        <taxon>Insecta</taxon>
        <taxon>Pterygota</taxon>
        <taxon>Neoptera</taxon>
        <taxon>Endopterygota</taxon>
        <taxon>Coleoptera</taxon>
        <taxon>Polyphaga</taxon>
        <taxon>Cucujiformia</taxon>
        <taxon>Chrysomeloidea</taxon>
        <taxon>Cerambycidae</taxon>
        <taxon>Lamiinae</taxon>
        <taxon>Acanthocinini</taxon>
        <taxon>Exocentrus</taxon>
    </lineage>
</organism>
<dbReference type="EMBL" id="JANEYG010000044">
    <property type="protein sequence ID" value="KAJ8916273.1"/>
    <property type="molecule type" value="Genomic_DNA"/>
</dbReference>
<dbReference type="PANTHER" id="PTHR13498:SF3">
    <property type="entry name" value="SPERM-ASSOCIATED ANTIGEN 7"/>
    <property type="match status" value="1"/>
</dbReference>
<evidence type="ECO:0000313" key="4">
    <source>
        <dbReference type="EMBL" id="KAJ8916273.1"/>
    </source>
</evidence>
<comment type="caution">
    <text evidence="4">The sequence shown here is derived from an EMBL/GenBank/DDBJ whole genome shotgun (WGS) entry which is preliminary data.</text>
</comment>
<dbReference type="SMART" id="SM00393">
    <property type="entry name" value="R3H"/>
    <property type="match status" value="1"/>
</dbReference>
<dbReference type="Proteomes" id="UP001159042">
    <property type="component" value="Unassembled WGS sequence"/>
</dbReference>
<feature type="domain" description="R3H" evidence="3">
    <location>
        <begin position="44"/>
        <end position="108"/>
    </location>
</feature>
<protein>
    <recommendedName>
        <fullName evidence="3">R3H domain-containing protein</fullName>
    </recommendedName>
</protein>
<feature type="coiled-coil region" evidence="1">
    <location>
        <begin position="20"/>
        <end position="49"/>
    </location>
</feature>
<keyword evidence="1" id="KW-0175">Coiled coil</keyword>
<evidence type="ECO:0000259" key="3">
    <source>
        <dbReference type="PROSITE" id="PS51061"/>
    </source>
</evidence>
<feature type="compositionally biased region" description="Basic and acidic residues" evidence="2">
    <location>
        <begin position="138"/>
        <end position="150"/>
    </location>
</feature>
<gene>
    <name evidence="4" type="ORF">NQ315_016413</name>
</gene>
<dbReference type="GO" id="GO:0003676">
    <property type="term" value="F:nucleic acid binding"/>
    <property type="evidence" value="ECO:0007669"/>
    <property type="project" value="UniProtKB-UniRule"/>
</dbReference>
<dbReference type="InterPro" id="IPR036867">
    <property type="entry name" value="R3H_dom_sf"/>
</dbReference>
<dbReference type="InterPro" id="IPR017330">
    <property type="entry name" value="SPAG7"/>
</dbReference>
<dbReference type="SUPFAM" id="SSF82708">
    <property type="entry name" value="R3H domain"/>
    <property type="match status" value="1"/>
</dbReference>
<keyword evidence="5" id="KW-1185">Reference proteome</keyword>
<evidence type="ECO:0000313" key="5">
    <source>
        <dbReference type="Proteomes" id="UP001159042"/>
    </source>
</evidence>
<evidence type="ECO:0000256" key="2">
    <source>
        <dbReference type="SAM" id="MobiDB-lite"/>
    </source>
</evidence>
<dbReference type="InterPro" id="IPR001374">
    <property type="entry name" value="R3H_dom"/>
</dbReference>
<accession>A0AAV8VPR7</accession>
<feature type="region of interest" description="Disordered" evidence="2">
    <location>
        <begin position="1"/>
        <end position="20"/>
    </location>
</feature>
<evidence type="ECO:0000256" key="1">
    <source>
        <dbReference type="SAM" id="Coils"/>
    </source>
</evidence>
<name>A0AAV8VPR7_9CUCU</name>
<dbReference type="Gene3D" id="3.30.1370.50">
    <property type="entry name" value="R3H-like domain"/>
    <property type="match status" value="1"/>
</dbReference>